<dbReference type="InterPro" id="IPR050696">
    <property type="entry name" value="FtsA/MreB"/>
</dbReference>
<dbReference type="AlphaFoldDB" id="A0A2K9EJ61"/>
<dbReference type="Proteomes" id="UP000233534">
    <property type="component" value="Chromosome"/>
</dbReference>
<dbReference type="KEGG" id="hsc:HVS_10490"/>
<dbReference type="NCBIfam" id="TIGR01174">
    <property type="entry name" value="ftsA"/>
    <property type="match status" value="1"/>
</dbReference>
<comment type="subunit">
    <text evidence="5">Self-interacts. Interacts with FtsZ.</text>
</comment>
<comment type="subcellular location">
    <subcellularLocation>
        <location evidence="5">Cell membrane</location>
        <topology evidence="5">Peripheral membrane protein</topology>
        <orientation evidence="5">Cytoplasmic side</orientation>
    </subcellularLocation>
    <text evidence="5">Localizes to the Z ring in an FtsZ-dependent manner. Targeted to the membrane through a conserved C-terminal amphipathic helix.</text>
</comment>
<dbReference type="SUPFAM" id="SSF53067">
    <property type="entry name" value="Actin-like ATPase domain"/>
    <property type="match status" value="2"/>
</dbReference>
<evidence type="ECO:0000313" key="9">
    <source>
        <dbReference type="Proteomes" id="UP000233534"/>
    </source>
</evidence>
<evidence type="ECO:0000256" key="5">
    <source>
        <dbReference type="HAMAP-Rule" id="MF_02033"/>
    </source>
</evidence>
<dbReference type="Pfam" id="PF02491">
    <property type="entry name" value="SHS2_FTSA"/>
    <property type="match status" value="1"/>
</dbReference>
<dbReference type="InterPro" id="IPR003494">
    <property type="entry name" value="SHS2_FtsA"/>
</dbReference>
<dbReference type="HAMAP" id="MF_02033">
    <property type="entry name" value="FtsA"/>
    <property type="match status" value="1"/>
</dbReference>
<keyword evidence="9" id="KW-1185">Reference proteome</keyword>
<dbReference type="Gene3D" id="3.30.1490.110">
    <property type="match status" value="1"/>
</dbReference>
<evidence type="ECO:0000256" key="3">
    <source>
        <dbReference type="ARBA" id="ARBA00023136"/>
    </source>
</evidence>
<organism evidence="8 9">
    <name type="scientific">Acetivibrio saccincola</name>
    <dbReference type="NCBI Taxonomy" id="1677857"/>
    <lineage>
        <taxon>Bacteria</taxon>
        <taxon>Bacillati</taxon>
        <taxon>Bacillota</taxon>
        <taxon>Clostridia</taxon>
        <taxon>Eubacteriales</taxon>
        <taxon>Oscillospiraceae</taxon>
        <taxon>Acetivibrio</taxon>
    </lineage>
</organism>
<dbReference type="PANTHER" id="PTHR32432">
    <property type="entry name" value="CELL DIVISION PROTEIN FTSA-RELATED"/>
    <property type="match status" value="1"/>
</dbReference>
<evidence type="ECO:0000256" key="6">
    <source>
        <dbReference type="PIRNR" id="PIRNR003101"/>
    </source>
</evidence>
<dbReference type="EMBL" id="CP025197">
    <property type="protein sequence ID" value="AUG57993.1"/>
    <property type="molecule type" value="Genomic_DNA"/>
</dbReference>
<proteinExistence type="inferred from homology"/>
<evidence type="ECO:0000256" key="2">
    <source>
        <dbReference type="ARBA" id="ARBA00022618"/>
    </source>
</evidence>
<dbReference type="Pfam" id="PF14450">
    <property type="entry name" value="FtsA"/>
    <property type="match status" value="1"/>
</dbReference>
<dbReference type="CDD" id="cd24048">
    <property type="entry name" value="ASKHA_NBD_FtsA"/>
    <property type="match status" value="1"/>
</dbReference>
<name>A0A2K9EJ61_9FIRM</name>
<keyword evidence="1 5" id="KW-1003">Cell membrane</keyword>
<protein>
    <recommendedName>
        <fullName evidence="5 6">Cell division protein FtsA</fullName>
    </recommendedName>
</protein>
<dbReference type="PIRSF" id="PIRSF003101">
    <property type="entry name" value="FtsA"/>
    <property type="match status" value="1"/>
</dbReference>
<sequence>MYDIICAIDIGTSKVCAVVAKVDKFGNIEVLAKSMKPSNCVKKGVIVDIDEASSVIRSCIAEIKAIKNIEINSAYVNIMGNQVSIIPNKASIETSSAGHEISKRDILRVLSAVERVELSKDRQIIDVVPIQYIVDGCDEIVDPLGMTGLSLEVEADIIAGKITSVQNIVKSMQKANVEVDGIIVEALAISELSLTSQEKEMGVVLIDVGGSITNISVFKNEKVVFNDSIPVGGAHITNDISIGLRISLDEAEKLKREYELALTSLIKNDYEITVNDINDNKKREIKVSQVIEIIEARVHEIFYLCKELLDKNGILNGFDGTVVLAGGGISYVDGNMQLAYEVFGFPVKVATHKVSGISKPEYLTCAGTIKYAAKRMKLSKKESENKNKLPEEPKEKFKILKKIYKFFTGLF</sequence>
<dbReference type="InterPro" id="IPR020823">
    <property type="entry name" value="Cell_div_FtsA"/>
</dbReference>
<gene>
    <name evidence="5 8" type="primary">ftsA</name>
    <name evidence="8" type="ORF">HVS_10490</name>
</gene>
<dbReference type="Gene3D" id="3.30.420.40">
    <property type="match status" value="2"/>
</dbReference>
<evidence type="ECO:0000256" key="4">
    <source>
        <dbReference type="ARBA" id="ARBA00023306"/>
    </source>
</evidence>
<dbReference type="GO" id="GO:0032153">
    <property type="term" value="C:cell division site"/>
    <property type="evidence" value="ECO:0007669"/>
    <property type="project" value="UniProtKB-UniRule"/>
</dbReference>
<dbReference type="GO" id="GO:0043093">
    <property type="term" value="P:FtsZ-dependent cytokinesis"/>
    <property type="evidence" value="ECO:0007669"/>
    <property type="project" value="UniProtKB-UniRule"/>
</dbReference>
<keyword evidence="4 5" id="KW-0131">Cell cycle</keyword>
<dbReference type="RefSeq" id="WP_101302018.1">
    <property type="nucleotide sequence ID" value="NZ_CP025197.1"/>
</dbReference>
<dbReference type="InterPro" id="IPR043129">
    <property type="entry name" value="ATPase_NBD"/>
</dbReference>
<dbReference type="PANTHER" id="PTHR32432:SF4">
    <property type="entry name" value="CELL DIVISION PROTEIN FTSA"/>
    <property type="match status" value="1"/>
</dbReference>
<keyword evidence="3 5" id="KW-0472">Membrane</keyword>
<accession>A0A2K9EJ61</accession>
<feature type="domain" description="SHS2" evidence="7">
    <location>
        <begin position="5"/>
        <end position="193"/>
    </location>
</feature>
<keyword evidence="2 5" id="KW-0132">Cell division</keyword>
<evidence type="ECO:0000313" key="8">
    <source>
        <dbReference type="EMBL" id="AUG57993.1"/>
    </source>
</evidence>
<reference evidence="8 9" key="1">
    <citation type="submission" date="2017-12" db="EMBL/GenBank/DDBJ databases">
        <title>Complete genome sequence of Herbivorax saccincola GGR1, a novel Cellulosome-producing hydrolytic bacterium in a thermophilic biogas plant, established by Illumina and Nanopore MinION sequencing.</title>
        <authorList>
            <person name="Pechtl A."/>
            <person name="Ruckert C."/>
            <person name="Koeck D.E."/>
            <person name="Maus I."/>
            <person name="Winkler A."/>
            <person name="Kalinowski J."/>
            <person name="Puhler A."/>
            <person name="Schwarz W.W."/>
            <person name="Zverlov V.V."/>
            <person name="Schluter A."/>
            <person name="Liebl W."/>
        </authorList>
    </citation>
    <scope>NUCLEOTIDE SEQUENCE [LARGE SCALE GENOMIC DNA]</scope>
    <source>
        <strain evidence="9">SR1</strain>
    </source>
</reference>
<evidence type="ECO:0000256" key="1">
    <source>
        <dbReference type="ARBA" id="ARBA00022475"/>
    </source>
</evidence>
<evidence type="ECO:0000259" key="7">
    <source>
        <dbReference type="SMART" id="SM00842"/>
    </source>
</evidence>
<comment type="similarity">
    <text evidence="5 6">Belongs to the FtsA/MreB family.</text>
</comment>
<dbReference type="SMART" id="SM00842">
    <property type="entry name" value="FtsA"/>
    <property type="match status" value="1"/>
</dbReference>
<comment type="function">
    <text evidence="5 6">Cell division protein that is involved in the assembly of the Z ring. May serve as a membrane anchor for the Z ring.</text>
</comment>
<dbReference type="GO" id="GO:0009898">
    <property type="term" value="C:cytoplasmic side of plasma membrane"/>
    <property type="evidence" value="ECO:0007669"/>
    <property type="project" value="UniProtKB-UniRule"/>
</dbReference>